<protein>
    <submittedName>
        <fullName evidence="4">Helix-turn-helix domain-containing protein</fullName>
    </submittedName>
</protein>
<dbReference type="SUPFAM" id="SSF46894">
    <property type="entry name" value="C-terminal effector domain of the bipartite response regulators"/>
    <property type="match status" value="1"/>
</dbReference>
<reference evidence="4" key="1">
    <citation type="submission" date="2024-05" db="EMBL/GenBank/DDBJ databases">
        <title>Alkalihalobacillus sp. strain MEB203 novel alkaliphilic bacterium from Lonar Lake, India.</title>
        <authorList>
            <person name="Joshi A."/>
            <person name="Thite S."/>
            <person name="Mengade P."/>
        </authorList>
    </citation>
    <scope>NUCLEOTIDE SEQUENCE</scope>
    <source>
        <strain evidence="4">MEB 203</strain>
    </source>
</reference>
<feature type="domain" description="Helicase Helix-turn-helix" evidence="3">
    <location>
        <begin position="255"/>
        <end position="343"/>
    </location>
</feature>
<dbReference type="Gene3D" id="1.10.10.10">
    <property type="entry name" value="Winged helix-like DNA-binding domain superfamily/Winged helix DNA-binding domain"/>
    <property type="match status" value="1"/>
</dbReference>
<dbReference type="InterPro" id="IPR036388">
    <property type="entry name" value="WH-like_DNA-bd_sf"/>
</dbReference>
<organism evidence="4 5">
    <name type="scientific">Alkalihalobacterium chitinilyticum</name>
    <dbReference type="NCBI Taxonomy" id="2980103"/>
    <lineage>
        <taxon>Bacteria</taxon>
        <taxon>Bacillati</taxon>
        <taxon>Bacillota</taxon>
        <taxon>Bacilli</taxon>
        <taxon>Bacillales</taxon>
        <taxon>Bacillaceae</taxon>
        <taxon>Alkalihalobacterium</taxon>
    </lineage>
</organism>
<evidence type="ECO:0000256" key="2">
    <source>
        <dbReference type="ARBA" id="ARBA00023163"/>
    </source>
</evidence>
<keyword evidence="1" id="KW-0805">Transcription regulation</keyword>
<dbReference type="InterPro" id="IPR029491">
    <property type="entry name" value="Helicase_HTH"/>
</dbReference>
<evidence type="ECO:0000256" key="1">
    <source>
        <dbReference type="ARBA" id="ARBA00023015"/>
    </source>
</evidence>
<dbReference type="Pfam" id="PF14493">
    <property type="entry name" value="HTH_40"/>
    <property type="match status" value="1"/>
</dbReference>
<dbReference type="InterPro" id="IPR008308">
    <property type="entry name" value="YpbB-like"/>
</dbReference>
<dbReference type="Proteomes" id="UP001148125">
    <property type="component" value="Unassembled WGS sequence"/>
</dbReference>
<keyword evidence="2" id="KW-0804">Transcription</keyword>
<dbReference type="RefSeq" id="WP_275116606.1">
    <property type="nucleotide sequence ID" value="NZ_JAOTPO010000001.1"/>
</dbReference>
<dbReference type="InterPro" id="IPR016032">
    <property type="entry name" value="Sig_transdc_resp-reg_C-effctor"/>
</dbReference>
<dbReference type="EMBL" id="JAOTPO010000001">
    <property type="protein sequence ID" value="MDE5411978.1"/>
    <property type="molecule type" value="Genomic_DNA"/>
</dbReference>
<keyword evidence="5" id="KW-1185">Reference proteome</keyword>
<name>A0ABT5V936_9BACI</name>
<proteinExistence type="predicted"/>
<sequence length="349" mass="40822">MSTITLILLYLLSLFNGERTISGIYHLLKGKRSSQTIQDGHLYQCLFLFGILPRLTREDLDQKLAELLINHYIKQESDLTYKITKKGEEFLNRDFKEISYIFYLNGWKHKGVASLFWSRLVLTIQSLSSLEAKAHHFFPVIKDEQVKGWVKKHFPKQVNRKQFSSRLYKELMLLLCKLSKEEAEICTYKLSGSHRIGLTNEQLALMYEKDKEAIFLIHLSIVHRMLDEMELKSDQFPLLNTFISDMNRSLQMTNSTRQTYFLMKRGLSLEEIAIQRNLKVNTIEDHIVEIMLEDKSLELTSFIEAEEVELISEVIANSTNKKLSHLKMQLPPDISFFKIRLVLARLGEQ</sequence>
<evidence type="ECO:0000313" key="4">
    <source>
        <dbReference type="EMBL" id="MDE5411978.1"/>
    </source>
</evidence>
<dbReference type="PIRSF" id="PIRSF021350">
    <property type="entry name" value="UCP021350"/>
    <property type="match status" value="1"/>
</dbReference>
<comment type="caution">
    <text evidence="4">The sequence shown here is derived from an EMBL/GenBank/DDBJ whole genome shotgun (WGS) entry which is preliminary data.</text>
</comment>
<evidence type="ECO:0000313" key="5">
    <source>
        <dbReference type="Proteomes" id="UP001148125"/>
    </source>
</evidence>
<dbReference type="Gene3D" id="1.10.10.1390">
    <property type="entry name" value="ATP-dependent DNA helicase RecQ"/>
    <property type="match status" value="1"/>
</dbReference>
<accession>A0ABT5V936</accession>
<evidence type="ECO:0000259" key="3">
    <source>
        <dbReference type="Pfam" id="PF14493"/>
    </source>
</evidence>
<gene>
    <name evidence="4" type="ORF">N7Z68_01095</name>
</gene>